<dbReference type="EMBL" id="LAZR01000524">
    <property type="protein sequence ID" value="KKN65469.1"/>
    <property type="molecule type" value="Genomic_DNA"/>
</dbReference>
<organism evidence="1">
    <name type="scientific">marine sediment metagenome</name>
    <dbReference type="NCBI Taxonomy" id="412755"/>
    <lineage>
        <taxon>unclassified sequences</taxon>
        <taxon>metagenomes</taxon>
        <taxon>ecological metagenomes</taxon>
    </lineage>
</organism>
<sequence length="96" mass="10869">MRLSDKEIFALGNCYTAFGYGDIDGAVHCILPSVDSDTDVWSNGVFQLLADRFLNLSDDLSVDNSDIQDIAETYRLVIEQWLKEMDIDLGLNELEY</sequence>
<evidence type="ECO:0000313" key="1">
    <source>
        <dbReference type="EMBL" id="KKN65469.1"/>
    </source>
</evidence>
<accession>A0A0F9SEK3</accession>
<protein>
    <submittedName>
        <fullName evidence="1">Uncharacterized protein</fullName>
    </submittedName>
</protein>
<name>A0A0F9SEK3_9ZZZZ</name>
<reference evidence="1" key="1">
    <citation type="journal article" date="2015" name="Nature">
        <title>Complex archaea that bridge the gap between prokaryotes and eukaryotes.</title>
        <authorList>
            <person name="Spang A."/>
            <person name="Saw J.H."/>
            <person name="Jorgensen S.L."/>
            <person name="Zaremba-Niedzwiedzka K."/>
            <person name="Martijn J."/>
            <person name="Lind A.E."/>
            <person name="van Eijk R."/>
            <person name="Schleper C."/>
            <person name="Guy L."/>
            <person name="Ettema T.J."/>
        </authorList>
    </citation>
    <scope>NUCLEOTIDE SEQUENCE</scope>
</reference>
<gene>
    <name evidence="1" type="ORF">LCGC14_0481890</name>
</gene>
<dbReference type="AlphaFoldDB" id="A0A0F9SEK3"/>
<proteinExistence type="predicted"/>
<comment type="caution">
    <text evidence="1">The sequence shown here is derived from an EMBL/GenBank/DDBJ whole genome shotgun (WGS) entry which is preliminary data.</text>
</comment>